<dbReference type="AlphaFoldDB" id="C0XTY8"/>
<proteinExistence type="predicted"/>
<keyword evidence="1" id="KW-0472">Membrane</keyword>
<comment type="caution">
    <text evidence="2">The sequence shown here is derived from an EMBL/GenBank/DDBJ whole genome shotgun (WGS) entry which is preliminary data.</text>
</comment>
<evidence type="ECO:0000313" key="3">
    <source>
        <dbReference type="Proteomes" id="UP000006196"/>
    </source>
</evidence>
<dbReference type="EMBL" id="ACHJ01000158">
    <property type="protein sequence ID" value="EEI16322.1"/>
    <property type="molecule type" value="Genomic_DNA"/>
</dbReference>
<dbReference type="HOGENOM" id="CLU_2552509_0_0_11"/>
<evidence type="ECO:0000313" key="2">
    <source>
        <dbReference type="EMBL" id="EEI16322.1"/>
    </source>
</evidence>
<gene>
    <name evidence="2" type="ORF">HMPREF0298_1908</name>
</gene>
<organism evidence="2 3">
    <name type="scientific">Corynebacterium lipophiloflavum (strain ATCC 700352 / DSM 44291 / CCUG 37336 / JCM 10383 / DMMZ 1944)</name>
    <dbReference type="NCBI Taxonomy" id="525263"/>
    <lineage>
        <taxon>Bacteria</taxon>
        <taxon>Bacillati</taxon>
        <taxon>Actinomycetota</taxon>
        <taxon>Actinomycetes</taxon>
        <taxon>Mycobacteriales</taxon>
        <taxon>Corynebacteriaceae</taxon>
        <taxon>Corynebacterium</taxon>
    </lineage>
</organism>
<evidence type="ECO:0000256" key="1">
    <source>
        <dbReference type="SAM" id="Phobius"/>
    </source>
</evidence>
<accession>C0XTY8</accession>
<keyword evidence="3" id="KW-1185">Reference proteome</keyword>
<reference evidence="2" key="1">
    <citation type="submission" date="2009-01" db="EMBL/GenBank/DDBJ databases">
        <authorList>
            <person name="Qin X."/>
            <person name="Bachman B."/>
            <person name="Battles P."/>
            <person name="Bell A."/>
            <person name="Bess C."/>
            <person name="Bickham C."/>
            <person name="Chaboub L."/>
            <person name="Chen D."/>
            <person name="Coyle M."/>
            <person name="Deiros D.R."/>
            <person name="Dinh H."/>
            <person name="Forbes L."/>
            <person name="Fowler G."/>
            <person name="Francisco L."/>
            <person name="Fu Q."/>
            <person name="Gubbala S."/>
            <person name="Hale W."/>
            <person name="Han Y."/>
            <person name="Hemphill L."/>
            <person name="Highlander S.K."/>
            <person name="Hirani K."/>
            <person name="Hogues M."/>
            <person name="Jackson L."/>
            <person name="Jakkamsetti A."/>
            <person name="Javaid M."/>
            <person name="Jiang H."/>
            <person name="Korchina V."/>
            <person name="Kovar C."/>
            <person name="Lara F."/>
            <person name="Lee S."/>
            <person name="Mata R."/>
            <person name="Mathew T."/>
            <person name="Moen C."/>
            <person name="Morales K."/>
            <person name="Munidasa M."/>
            <person name="Nazareth L."/>
            <person name="Ngo R."/>
            <person name="Nguyen L."/>
            <person name="Okwuonu G."/>
            <person name="Ongeri F."/>
            <person name="Patil S."/>
            <person name="Petrosino J."/>
            <person name="Pham C."/>
            <person name="Pham P."/>
            <person name="Pu L.-L."/>
            <person name="Puazo M."/>
            <person name="Raj R."/>
            <person name="Reid J."/>
            <person name="Rouhana J."/>
            <person name="Saada N."/>
            <person name="Shang Y."/>
            <person name="Simmons D."/>
            <person name="Thornton R."/>
            <person name="Warren J."/>
            <person name="Weissenberger G."/>
            <person name="Zhang J."/>
            <person name="Zhang L."/>
            <person name="Zhou C."/>
            <person name="Zhu D."/>
            <person name="Muzny D."/>
            <person name="Worley K."/>
            <person name="Gibbs R."/>
        </authorList>
    </citation>
    <scope>NUCLEOTIDE SEQUENCE [LARGE SCALE GENOMIC DNA]</scope>
    <source>
        <strain evidence="2">DSM 44291</strain>
    </source>
</reference>
<dbReference type="STRING" id="525263.HMPREF0298_1908"/>
<sequence length="82" mass="8580">MDNDLTAVAEAVGVMPAPSSTPRHRPRIENISPSLAKTRAVAALDTDSDDVWSWGDVVGATVLGAAVWGIYVLSWAMWGGAA</sequence>
<feature type="transmembrane region" description="Helical" evidence="1">
    <location>
        <begin position="57"/>
        <end position="78"/>
    </location>
</feature>
<name>C0XTY8_CORLD</name>
<keyword evidence="1" id="KW-1133">Transmembrane helix</keyword>
<protein>
    <submittedName>
        <fullName evidence="2">Uncharacterized protein</fullName>
    </submittedName>
</protein>
<keyword evidence="1" id="KW-0812">Transmembrane</keyword>
<dbReference type="Proteomes" id="UP000006196">
    <property type="component" value="Unassembled WGS sequence"/>
</dbReference>